<dbReference type="InterPro" id="IPR046886">
    <property type="entry name" value="RsmE_MTase_dom"/>
</dbReference>
<evidence type="ECO:0000256" key="7">
    <source>
        <dbReference type="ARBA" id="ARBA00022691"/>
    </source>
</evidence>
<evidence type="ECO:0000256" key="3">
    <source>
        <dbReference type="ARBA" id="ARBA00022490"/>
    </source>
</evidence>
<keyword evidence="3 10" id="KW-0963">Cytoplasm</keyword>
<reference evidence="13 14" key="1">
    <citation type="journal article" date="2016" name="Nat. Commun.">
        <title>Thousands of microbial genomes shed light on interconnected biogeochemical processes in an aquifer system.</title>
        <authorList>
            <person name="Anantharaman K."/>
            <person name="Brown C.T."/>
            <person name="Hug L.A."/>
            <person name="Sharon I."/>
            <person name="Castelle C.J."/>
            <person name="Probst A.J."/>
            <person name="Thomas B.C."/>
            <person name="Singh A."/>
            <person name="Wilkins M.J."/>
            <person name="Karaoz U."/>
            <person name="Brodie E.L."/>
            <person name="Williams K.H."/>
            <person name="Hubbard S.S."/>
            <person name="Banfield J.F."/>
        </authorList>
    </citation>
    <scope>NUCLEOTIDE SEQUENCE [LARGE SCALE GENOMIC DNA]</scope>
</reference>
<evidence type="ECO:0000259" key="11">
    <source>
        <dbReference type="Pfam" id="PF04452"/>
    </source>
</evidence>
<dbReference type="SUPFAM" id="SSF75217">
    <property type="entry name" value="alpha/beta knot"/>
    <property type="match status" value="1"/>
</dbReference>
<dbReference type="STRING" id="1798657.A2648_00155"/>
<protein>
    <recommendedName>
        <fullName evidence="10">Ribosomal RNA small subunit methyltransferase E</fullName>
        <ecNumber evidence="10">2.1.1.193</ecNumber>
    </recommendedName>
</protein>
<dbReference type="GO" id="GO:0070475">
    <property type="term" value="P:rRNA base methylation"/>
    <property type="evidence" value="ECO:0007669"/>
    <property type="project" value="TreeGrafter"/>
</dbReference>
<dbReference type="InterPro" id="IPR046887">
    <property type="entry name" value="RsmE_PUA-like"/>
</dbReference>
<evidence type="ECO:0000313" key="14">
    <source>
        <dbReference type="Proteomes" id="UP000178841"/>
    </source>
</evidence>
<evidence type="ECO:0000256" key="10">
    <source>
        <dbReference type="PIRNR" id="PIRNR015601"/>
    </source>
</evidence>
<comment type="caution">
    <text evidence="13">The sequence shown here is derived from an EMBL/GenBank/DDBJ whole genome shotgun (WGS) entry which is preliminary data.</text>
</comment>
<keyword evidence="6 10" id="KW-0808">Transferase</keyword>
<dbReference type="SUPFAM" id="SSF88697">
    <property type="entry name" value="PUA domain-like"/>
    <property type="match status" value="1"/>
</dbReference>
<sequence>MRLHRFFIGEYIEGDAIAVNDLKLIHQWRNVFRFSTGDQIILFDGSGSEFIAEIKEIKKGEILLTILEKKKGIVPERNVWLFVGIPKKTKFELIAEKATELGVSHIVPVITERGEKKGLPEERLRKILKEASEQSGRATIPSLQGIFSLEDALLKHTMPLIVCHPSGDKNGGEILSGKEIIGIFIGSEGGFSDRELVLFKKHKAKIVSLGPQTLRTETAAIAALALALLK</sequence>
<accession>A0A1G2CTL7</accession>
<evidence type="ECO:0000256" key="9">
    <source>
        <dbReference type="ARBA" id="ARBA00047944"/>
    </source>
</evidence>
<evidence type="ECO:0000259" key="12">
    <source>
        <dbReference type="Pfam" id="PF20260"/>
    </source>
</evidence>
<dbReference type="InterPro" id="IPR006700">
    <property type="entry name" value="RsmE"/>
</dbReference>
<comment type="similarity">
    <text evidence="2 10">Belongs to the RNA methyltransferase RsmE family.</text>
</comment>
<comment type="function">
    <text evidence="8 10">Specifically methylates the N3 position of the uracil ring of uridine 1498 (m3U1498) in 16S rRNA. Acts on the fully assembled 30S ribosomal subunit.</text>
</comment>
<evidence type="ECO:0000256" key="4">
    <source>
        <dbReference type="ARBA" id="ARBA00022552"/>
    </source>
</evidence>
<dbReference type="Proteomes" id="UP000178841">
    <property type="component" value="Unassembled WGS sequence"/>
</dbReference>
<gene>
    <name evidence="13" type="ORF">A2648_00155</name>
</gene>
<keyword evidence="4 10" id="KW-0698">rRNA processing</keyword>
<dbReference type="Gene3D" id="3.40.1280.10">
    <property type="match status" value="1"/>
</dbReference>
<evidence type="ECO:0000256" key="1">
    <source>
        <dbReference type="ARBA" id="ARBA00004496"/>
    </source>
</evidence>
<proteinExistence type="inferred from homology"/>
<feature type="domain" description="Ribosomal RNA small subunit methyltransferase E PUA-like" evidence="12">
    <location>
        <begin position="30"/>
        <end position="67"/>
    </location>
</feature>
<comment type="subcellular location">
    <subcellularLocation>
        <location evidence="1 10">Cytoplasm</location>
    </subcellularLocation>
</comment>
<dbReference type="AlphaFoldDB" id="A0A1G2CTL7"/>
<dbReference type="PANTHER" id="PTHR30027">
    <property type="entry name" value="RIBOSOMAL RNA SMALL SUBUNIT METHYLTRANSFERASE E"/>
    <property type="match status" value="1"/>
</dbReference>
<organism evidence="13 14">
    <name type="scientific">Candidatus Lloydbacteria bacterium RIFCSPHIGHO2_01_FULL_41_20</name>
    <dbReference type="NCBI Taxonomy" id="1798657"/>
    <lineage>
        <taxon>Bacteria</taxon>
        <taxon>Candidatus Lloydiibacteriota</taxon>
    </lineage>
</organism>
<dbReference type="PANTHER" id="PTHR30027:SF3">
    <property type="entry name" value="16S RRNA (URACIL(1498)-N(3))-METHYLTRANSFERASE"/>
    <property type="match status" value="1"/>
</dbReference>
<dbReference type="InterPro" id="IPR029028">
    <property type="entry name" value="Alpha/beta_knot_MTases"/>
</dbReference>
<dbReference type="Pfam" id="PF20260">
    <property type="entry name" value="PUA_4"/>
    <property type="match status" value="1"/>
</dbReference>
<dbReference type="CDD" id="cd18084">
    <property type="entry name" value="RsmE-like"/>
    <property type="match status" value="1"/>
</dbReference>
<dbReference type="EMBL" id="MHLH01000012">
    <property type="protein sequence ID" value="OGZ04001.1"/>
    <property type="molecule type" value="Genomic_DNA"/>
</dbReference>
<dbReference type="InterPro" id="IPR029026">
    <property type="entry name" value="tRNA_m1G_MTases_N"/>
</dbReference>
<name>A0A1G2CTL7_9BACT</name>
<dbReference type="Pfam" id="PF04452">
    <property type="entry name" value="Methyltrans_RNA"/>
    <property type="match status" value="1"/>
</dbReference>
<evidence type="ECO:0000256" key="8">
    <source>
        <dbReference type="ARBA" id="ARBA00025699"/>
    </source>
</evidence>
<dbReference type="EC" id="2.1.1.193" evidence="10"/>
<dbReference type="NCBIfam" id="TIGR00046">
    <property type="entry name" value="RsmE family RNA methyltransferase"/>
    <property type="match status" value="1"/>
</dbReference>
<dbReference type="PIRSF" id="PIRSF015601">
    <property type="entry name" value="MTase_slr0722"/>
    <property type="match status" value="1"/>
</dbReference>
<keyword evidence="7 10" id="KW-0949">S-adenosyl-L-methionine</keyword>
<evidence type="ECO:0000256" key="2">
    <source>
        <dbReference type="ARBA" id="ARBA00005528"/>
    </source>
</evidence>
<feature type="domain" description="Ribosomal RNA small subunit methyltransferase E methyltransferase" evidence="11">
    <location>
        <begin position="78"/>
        <end position="226"/>
    </location>
</feature>
<dbReference type="GO" id="GO:0070042">
    <property type="term" value="F:rRNA (uridine-N3-)-methyltransferase activity"/>
    <property type="evidence" value="ECO:0007669"/>
    <property type="project" value="TreeGrafter"/>
</dbReference>
<dbReference type="GO" id="GO:0005737">
    <property type="term" value="C:cytoplasm"/>
    <property type="evidence" value="ECO:0007669"/>
    <property type="project" value="UniProtKB-SubCell"/>
</dbReference>
<comment type="catalytic activity">
    <reaction evidence="9 10">
        <text>uridine(1498) in 16S rRNA + S-adenosyl-L-methionine = N(3)-methyluridine(1498) in 16S rRNA + S-adenosyl-L-homocysteine + H(+)</text>
        <dbReference type="Rhea" id="RHEA:42920"/>
        <dbReference type="Rhea" id="RHEA-COMP:10283"/>
        <dbReference type="Rhea" id="RHEA-COMP:10284"/>
        <dbReference type="ChEBI" id="CHEBI:15378"/>
        <dbReference type="ChEBI" id="CHEBI:57856"/>
        <dbReference type="ChEBI" id="CHEBI:59789"/>
        <dbReference type="ChEBI" id="CHEBI:65315"/>
        <dbReference type="ChEBI" id="CHEBI:74502"/>
        <dbReference type="EC" id="2.1.1.193"/>
    </reaction>
</comment>
<evidence type="ECO:0000256" key="5">
    <source>
        <dbReference type="ARBA" id="ARBA00022603"/>
    </source>
</evidence>
<evidence type="ECO:0000256" key="6">
    <source>
        <dbReference type="ARBA" id="ARBA00022679"/>
    </source>
</evidence>
<dbReference type="InterPro" id="IPR015947">
    <property type="entry name" value="PUA-like_sf"/>
</dbReference>
<keyword evidence="5 10" id="KW-0489">Methyltransferase</keyword>
<evidence type="ECO:0000313" key="13">
    <source>
        <dbReference type="EMBL" id="OGZ04001.1"/>
    </source>
</evidence>